<comment type="function">
    <text evidence="5">Binds as a heterodimer with protein bS6 to the central domain of the 16S rRNA, where it helps stabilize the platform of the 30S subunit.</text>
</comment>
<dbReference type="HAMAP" id="MF_00270">
    <property type="entry name" value="Ribosomal_bS18"/>
    <property type="match status" value="1"/>
</dbReference>
<evidence type="ECO:0000256" key="1">
    <source>
        <dbReference type="ARBA" id="ARBA00005589"/>
    </source>
</evidence>
<dbReference type="Gene3D" id="4.10.640.10">
    <property type="entry name" value="Ribosomal protein S18"/>
    <property type="match status" value="1"/>
</dbReference>
<comment type="similarity">
    <text evidence="1 5 6">Belongs to the bacterial ribosomal protein bS18 family.</text>
</comment>
<dbReference type="NCBIfam" id="TIGR00165">
    <property type="entry name" value="S18"/>
    <property type="match status" value="1"/>
</dbReference>
<evidence type="ECO:0000256" key="2">
    <source>
        <dbReference type="ARBA" id="ARBA00022980"/>
    </source>
</evidence>
<dbReference type="Proteomes" id="UP001166402">
    <property type="component" value="Unassembled WGS sequence"/>
</dbReference>
<evidence type="ECO:0000256" key="5">
    <source>
        <dbReference type="HAMAP-Rule" id="MF_00270"/>
    </source>
</evidence>
<dbReference type="EMBL" id="JAGGLT010000016">
    <property type="protein sequence ID" value="MBP2072091.1"/>
    <property type="molecule type" value="Genomic_DNA"/>
</dbReference>
<gene>
    <name evidence="5" type="primary">rpsR</name>
    <name evidence="8" type="ORF">J2Z80_001618</name>
</gene>
<evidence type="ECO:0000313" key="9">
    <source>
        <dbReference type="Proteomes" id="UP001166402"/>
    </source>
</evidence>
<dbReference type="PANTHER" id="PTHR13479">
    <property type="entry name" value="30S RIBOSOMAL PROTEIN S18"/>
    <property type="match status" value="1"/>
</dbReference>
<keyword evidence="9" id="KW-1185">Reference proteome</keyword>
<dbReference type="InterPro" id="IPR018275">
    <property type="entry name" value="Ribosomal_bS18_CS"/>
</dbReference>
<feature type="compositionally biased region" description="Low complexity" evidence="7">
    <location>
        <begin position="1"/>
        <end position="14"/>
    </location>
</feature>
<evidence type="ECO:0000313" key="8">
    <source>
        <dbReference type="EMBL" id="MBP2072091.1"/>
    </source>
</evidence>
<comment type="caution">
    <text evidence="8">The sequence shown here is derived from an EMBL/GenBank/DDBJ whole genome shotgun (WGS) entry which is preliminary data.</text>
</comment>
<dbReference type="GO" id="GO:0005840">
    <property type="term" value="C:ribosome"/>
    <property type="evidence" value="ECO:0007669"/>
    <property type="project" value="UniProtKB-KW"/>
</dbReference>
<evidence type="ECO:0000256" key="7">
    <source>
        <dbReference type="SAM" id="MobiDB-lite"/>
    </source>
</evidence>
<name>A0ABS4NEK0_9THEO</name>
<keyword evidence="2 5" id="KW-0689">Ribosomal protein</keyword>
<dbReference type="PANTHER" id="PTHR13479:SF40">
    <property type="entry name" value="SMALL RIBOSOMAL SUBUNIT PROTEIN BS18M"/>
    <property type="match status" value="1"/>
</dbReference>
<dbReference type="InterPro" id="IPR001648">
    <property type="entry name" value="Ribosomal_bS18"/>
</dbReference>
<comment type="subunit">
    <text evidence="5">Part of the 30S ribosomal subunit. Forms a tight heterodimer with protein bS6.</text>
</comment>
<dbReference type="Pfam" id="PF01084">
    <property type="entry name" value="Ribosomal_S18"/>
    <property type="match status" value="1"/>
</dbReference>
<keyword evidence="3 5" id="KW-0687">Ribonucleoprotein</keyword>
<reference evidence="8" key="1">
    <citation type="submission" date="2021-03" db="EMBL/GenBank/DDBJ databases">
        <title>Genomic Encyclopedia of Type Strains, Phase IV (KMG-IV): sequencing the most valuable type-strain genomes for metagenomic binning, comparative biology and taxonomic classification.</title>
        <authorList>
            <person name="Goeker M."/>
        </authorList>
    </citation>
    <scope>NUCLEOTIDE SEQUENCE</scope>
    <source>
        <strain evidence="8">DSM 101588</strain>
    </source>
</reference>
<dbReference type="RefSeq" id="WP_209453904.1">
    <property type="nucleotide sequence ID" value="NZ_JAGGLT010000016.1"/>
</dbReference>
<dbReference type="SUPFAM" id="SSF46911">
    <property type="entry name" value="Ribosomal protein S18"/>
    <property type="match status" value="1"/>
</dbReference>
<organism evidence="8 9">
    <name type="scientific">Thermoanaerobacterium butyriciformans</name>
    <dbReference type="NCBI Taxonomy" id="1702242"/>
    <lineage>
        <taxon>Bacteria</taxon>
        <taxon>Bacillati</taxon>
        <taxon>Bacillota</taxon>
        <taxon>Clostridia</taxon>
        <taxon>Thermoanaerobacterales</taxon>
        <taxon>Thermoanaerobacteraceae</taxon>
        <taxon>Thermoanaerobacterium</taxon>
    </lineage>
</organism>
<evidence type="ECO:0000256" key="3">
    <source>
        <dbReference type="ARBA" id="ARBA00023274"/>
    </source>
</evidence>
<protein>
    <recommendedName>
        <fullName evidence="4 5">Small ribosomal subunit protein bS18</fullName>
    </recommendedName>
</protein>
<dbReference type="PRINTS" id="PR00974">
    <property type="entry name" value="RIBOSOMALS18"/>
</dbReference>
<keyword evidence="5" id="KW-0694">RNA-binding</keyword>
<dbReference type="InterPro" id="IPR036870">
    <property type="entry name" value="Ribosomal_bS18_sf"/>
</dbReference>
<sequence>MSGNNNNNSNAKENSAQKRKNRKAKKRVCAFCADKIDYIDYKEVGKLRKYITERGKILPRRITGNCAIHQRQLTVAIKRARQIALLPYTVE</sequence>
<feature type="region of interest" description="Disordered" evidence="7">
    <location>
        <begin position="1"/>
        <end position="25"/>
    </location>
</feature>
<dbReference type="PROSITE" id="PS00057">
    <property type="entry name" value="RIBOSOMAL_S18"/>
    <property type="match status" value="1"/>
</dbReference>
<keyword evidence="5" id="KW-0699">rRNA-binding</keyword>
<accession>A0ABS4NEK0</accession>
<proteinExistence type="inferred from homology"/>
<evidence type="ECO:0000256" key="4">
    <source>
        <dbReference type="ARBA" id="ARBA00035141"/>
    </source>
</evidence>
<evidence type="ECO:0000256" key="6">
    <source>
        <dbReference type="RuleBase" id="RU003910"/>
    </source>
</evidence>